<dbReference type="Proteomes" id="UP000022272">
    <property type="component" value="Unassembled WGS sequence"/>
</dbReference>
<proteinExistence type="predicted"/>
<dbReference type="AlphaFoldDB" id="A0A015YJW4"/>
<reference evidence="1 2" key="1">
    <citation type="submission" date="2014-02" db="EMBL/GenBank/DDBJ databases">
        <authorList>
            <person name="Sears C."/>
            <person name="Carroll K."/>
            <person name="Sack B.R."/>
            <person name="Qadri F."/>
            <person name="Myers L.L."/>
            <person name="Chung G.-T."/>
            <person name="Escheverria P."/>
            <person name="Fraser C.M."/>
            <person name="Sadzewicz L."/>
            <person name="Shefchek K.A."/>
            <person name="Tallon L."/>
            <person name="Das S.P."/>
            <person name="Daugherty S."/>
            <person name="Mongodin E.F."/>
        </authorList>
    </citation>
    <scope>NUCLEOTIDE SEQUENCE [LARGE SCALE GENOMIC DNA]</scope>
    <source>
        <strain evidence="1 2">2-F-2 #4</strain>
    </source>
</reference>
<comment type="caution">
    <text evidence="1">The sequence shown here is derived from an EMBL/GenBank/DDBJ whole genome shotgun (WGS) entry which is preliminary data.</text>
</comment>
<name>A0A015YJW4_BACFG</name>
<dbReference type="EMBL" id="JGDM01000053">
    <property type="protein sequence ID" value="EXZ44608.1"/>
    <property type="molecule type" value="Genomic_DNA"/>
</dbReference>
<accession>A0A015YJW4</accession>
<gene>
    <name evidence="1" type="ORF">M076_2191</name>
</gene>
<organism evidence="1 2">
    <name type="scientific">Bacteroides fragilis str. 2-F-2 #4</name>
    <dbReference type="NCBI Taxonomy" id="1339280"/>
    <lineage>
        <taxon>Bacteria</taxon>
        <taxon>Pseudomonadati</taxon>
        <taxon>Bacteroidota</taxon>
        <taxon>Bacteroidia</taxon>
        <taxon>Bacteroidales</taxon>
        <taxon>Bacteroidaceae</taxon>
        <taxon>Bacteroides</taxon>
    </lineage>
</organism>
<protein>
    <submittedName>
        <fullName evidence="1">Uncharacterized protein</fullName>
    </submittedName>
</protein>
<sequence>MVRKSSINKYELDVRKGLQELFDKCRHNMKHSGDLLLCQQNGFIDYKGRPCVGLGDEGLNCMQQVNFISFNGIGNITDDNDYYKKEGNNFFYGNSEFEADIIRQHITYMNIWENSYFLRVFTQVVNVLNGLNYNWNLTFKNLKPNQKSEQIREGIIKLLDLSPNFQRILKDAYVGQIRNAVAHTQYHCIQGGILYDNYSPS</sequence>
<evidence type="ECO:0000313" key="2">
    <source>
        <dbReference type="Proteomes" id="UP000022272"/>
    </source>
</evidence>
<feature type="non-terminal residue" evidence="1">
    <location>
        <position position="201"/>
    </location>
</feature>
<evidence type="ECO:0000313" key="1">
    <source>
        <dbReference type="EMBL" id="EXZ44608.1"/>
    </source>
</evidence>